<evidence type="ECO:0000313" key="5">
    <source>
        <dbReference type="Proteomes" id="UP000636709"/>
    </source>
</evidence>
<dbReference type="CDD" id="cd14733">
    <property type="entry name" value="BACK"/>
    <property type="match status" value="1"/>
</dbReference>
<dbReference type="InterPro" id="IPR000210">
    <property type="entry name" value="BTB/POZ_dom"/>
</dbReference>
<accession>A0A835FWL6</accession>
<dbReference type="InterPro" id="IPR045005">
    <property type="entry name" value="BPM1-6"/>
</dbReference>
<dbReference type="Gene3D" id="2.60.210.10">
    <property type="entry name" value="Apoptosis, Tumor Necrosis Factor Receptor Associated Protein 2, Chain A"/>
    <property type="match status" value="2"/>
</dbReference>
<name>A0A835FWL6_9POAL</name>
<keyword evidence="5" id="KW-1185">Reference proteome</keyword>
<dbReference type="SUPFAM" id="SSF49599">
    <property type="entry name" value="TRAF domain-like"/>
    <property type="match status" value="2"/>
</dbReference>
<protein>
    <recommendedName>
        <fullName evidence="3">BTB domain-containing protein</fullName>
    </recommendedName>
</protein>
<dbReference type="InterPro" id="IPR008974">
    <property type="entry name" value="TRAF-like"/>
</dbReference>
<dbReference type="Pfam" id="PF00651">
    <property type="entry name" value="BTB"/>
    <property type="match status" value="2"/>
</dbReference>
<dbReference type="EMBL" id="JACEFO010000203">
    <property type="protein sequence ID" value="KAF8776398.1"/>
    <property type="molecule type" value="Genomic_DNA"/>
</dbReference>
<dbReference type="SMART" id="SM00225">
    <property type="entry name" value="BTB"/>
    <property type="match status" value="2"/>
</dbReference>
<dbReference type="Gene3D" id="1.25.40.420">
    <property type="match status" value="1"/>
</dbReference>
<feature type="domain" description="BTB" evidence="3">
    <location>
        <begin position="188"/>
        <end position="256"/>
    </location>
</feature>
<evidence type="ECO:0000313" key="4">
    <source>
        <dbReference type="EMBL" id="KAF8776398.1"/>
    </source>
</evidence>
<dbReference type="GO" id="GO:0016567">
    <property type="term" value="P:protein ubiquitination"/>
    <property type="evidence" value="ECO:0007669"/>
    <property type="project" value="InterPro"/>
</dbReference>
<evidence type="ECO:0000256" key="2">
    <source>
        <dbReference type="ARBA" id="ARBA00010846"/>
    </source>
</evidence>
<dbReference type="CDD" id="cd00121">
    <property type="entry name" value="MATH"/>
    <property type="match status" value="2"/>
</dbReference>
<proteinExistence type="inferred from homology"/>
<dbReference type="InterPro" id="IPR002083">
    <property type="entry name" value="MATH/TRAF_dom"/>
</dbReference>
<gene>
    <name evidence="4" type="ORF">HU200_003544</name>
</gene>
<dbReference type="Proteomes" id="UP000636709">
    <property type="component" value="Unassembled WGS sequence"/>
</dbReference>
<dbReference type="PANTHER" id="PTHR26379:SF494">
    <property type="entry name" value="BTB DOMAIN-CONTAINING PROTEIN"/>
    <property type="match status" value="1"/>
</dbReference>
<sequence>MDETPQNTASTHRSTFVRGTHQLDIVGYSVRKELGVSNSVRSCAFEAGGHTWDLVCHFQRHGLEAISLELLLSPSITTRDVVAMAGLRISDPTGRSPAAIWRSHEAHTFYAHSSTTWKLSLPDAFREERYVHGDRLSIHCTVDVLEDSTTLMPPETRNRFISAPPPPSISHDLHRLLLVADDARWPPPDVTFVVEETAEIRAHKLVLSMRSPVFRALFHGSMKERFTRSVRIDDMAASTFRAMLRFIYTDELPIKPKGVASQEECRSKHLARRRVAMARDLLVAADRYGLERLRLMCENILSESLDATTVMATLTLVDGRYSCRQLEDSCIAFMASTFDDVVATPEYQELKGNSVSFIADIMERVALHKLAAGNCPSCSSSSSTSKANMKSASTYTSLVRGTHEFTVPNISTVLSTLDVGHDLHSGSFQVGAYDWRIHLLKEREHLSAWLYLLTHPGTDKIDATLAFHVPDPDDKSWPPATMKKINVVYSKDNMAWGPQGLSLITLASAKAKSQHVGQDGSLTIRCDIQITNPESCGSSSTAVGGGGTIPVPPSNIAWHLEQLLASEQGSDIKFLLEGTAVVHAHMLVLAARSPDLYDQAAASLAGGTDVDEHVRIDDMTEGVFKAVLHFIYTDQLPCSGALRDGDMAMAGEVLEVAGRYRLERLVVMCQNRLAESISAENALGMLKLAERLRCKELEDYCLDYIASSQHIATQVMKSFGSIVN</sequence>
<organism evidence="4 5">
    <name type="scientific">Digitaria exilis</name>
    <dbReference type="NCBI Taxonomy" id="1010633"/>
    <lineage>
        <taxon>Eukaryota</taxon>
        <taxon>Viridiplantae</taxon>
        <taxon>Streptophyta</taxon>
        <taxon>Embryophyta</taxon>
        <taxon>Tracheophyta</taxon>
        <taxon>Spermatophyta</taxon>
        <taxon>Magnoliopsida</taxon>
        <taxon>Liliopsida</taxon>
        <taxon>Poales</taxon>
        <taxon>Poaceae</taxon>
        <taxon>PACMAD clade</taxon>
        <taxon>Panicoideae</taxon>
        <taxon>Panicodae</taxon>
        <taxon>Paniceae</taxon>
        <taxon>Anthephorinae</taxon>
        <taxon>Digitaria</taxon>
    </lineage>
</organism>
<dbReference type="AlphaFoldDB" id="A0A835FWL6"/>
<dbReference type="Gene3D" id="3.30.710.10">
    <property type="entry name" value="Potassium Channel Kv1.1, Chain A"/>
    <property type="match status" value="2"/>
</dbReference>
<reference evidence="4" key="1">
    <citation type="submission" date="2020-07" db="EMBL/GenBank/DDBJ databases">
        <title>Genome sequence and genetic diversity analysis of an under-domesticated orphan crop, white fonio (Digitaria exilis).</title>
        <authorList>
            <person name="Bennetzen J.L."/>
            <person name="Chen S."/>
            <person name="Ma X."/>
            <person name="Wang X."/>
            <person name="Yssel A.E.J."/>
            <person name="Chaluvadi S.R."/>
            <person name="Johnson M."/>
            <person name="Gangashetty P."/>
            <person name="Hamidou F."/>
            <person name="Sanogo M.D."/>
            <person name="Zwaenepoel A."/>
            <person name="Wallace J."/>
            <person name="Van De Peer Y."/>
            <person name="Van Deynze A."/>
        </authorList>
    </citation>
    <scope>NUCLEOTIDE SEQUENCE</scope>
    <source>
        <tissue evidence="4">Leaves</tissue>
    </source>
</reference>
<dbReference type="OrthoDB" id="676805at2759"/>
<dbReference type="InterPro" id="IPR011333">
    <property type="entry name" value="SKP1/BTB/POZ_sf"/>
</dbReference>
<comment type="caution">
    <text evidence="4">The sequence shown here is derived from an EMBL/GenBank/DDBJ whole genome shotgun (WGS) entry which is preliminary data.</text>
</comment>
<evidence type="ECO:0000256" key="1">
    <source>
        <dbReference type="ARBA" id="ARBA00004906"/>
    </source>
</evidence>
<dbReference type="InterPro" id="IPR056423">
    <property type="entry name" value="BACK_BPM_SPOP"/>
</dbReference>
<feature type="domain" description="BTB" evidence="3">
    <location>
        <begin position="570"/>
        <end position="640"/>
    </location>
</feature>
<dbReference type="Pfam" id="PF24570">
    <property type="entry name" value="BACK_BPM_SPOP"/>
    <property type="match status" value="1"/>
</dbReference>
<evidence type="ECO:0000259" key="3">
    <source>
        <dbReference type="PROSITE" id="PS50097"/>
    </source>
</evidence>
<dbReference type="SUPFAM" id="SSF54695">
    <property type="entry name" value="POZ domain"/>
    <property type="match status" value="2"/>
</dbReference>
<comment type="similarity">
    <text evidence="2">Belongs to the Tdpoz family.</text>
</comment>
<dbReference type="PROSITE" id="PS50097">
    <property type="entry name" value="BTB"/>
    <property type="match status" value="2"/>
</dbReference>
<dbReference type="PANTHER" id="PTHR26379">
    <property type="entry name" value="BTB/POZ AND MATH DOMAIN-CONTAINING PROTEIN 1"/>
    <property type="match status" value="1"/>
</dbReference>
<comment type="pathway">
    <text evidence="1">Protein modification; protein ubiquitination.</text>
</comment>